<dbReference type="Gene3D" id="3.30.530.20">
    <property type="match status" value="1"/>
</dbReference>
<gene>
    <name evidence="2" type="ORF">K4G66_26980</name>
</gene>
<protein>
    <submittedName>
        <fullName evidence="2">START-like domain-containing protein</fullName>
    </submittedName>
</protein>
<reference evidence="2" key="1">
    <citation type="journal article" date="2023" name="Comput. Struct. Biotechnol. J.">
        <title>Discovery of a novel marine Bacteroidetes with a rich repertoire of carbohydrate-active enzymes.</title>
        <authorList>
            <person name="Chen B."/>
            <person name="Liu G."/>
            <person name="Chen Q."/>
            <person name="Wang H."/>
            <person name="Liu L."/>
            <person name="Tang K."/>
        </authorList>
    </citation>
    <scope>NUCLEOTIDE SEQUENCE</scope>
    <source>
        <strain evidence="2">TK19036</strain>
    </source>
</reference>
<proteinExistence type="predicted"/>
<feature type="domain" description="START-like" evidence="1">
    <location>
        <begin position="9"/>
        <end position="136"/>
    </location>
</feature>
<name>A0AA49GNU8_9BACT</name>
<dbReference type="EMBL" id="CP120682">
    <property type="protein sequence ID" value="WKN36015.1"/>
    <property type="molecule type" value="Genomic_DNA"/>
</dbReference>
<dbReference type="InterPro" id="IPR045736">
    <property type="entry name" value="START_2"/>
</dbReference>
<dbReference type="InterPro" id="IPR023393">
    <property type="entry name" value="START-like_dom_sf"/>
</dbReference>
<accession>A0AA49GNU8</accession>
<evidence type="ECO:0000259" key="1">
    <source>
        <dbReference type="Pfam" id="PF19569"/>
    </source>
</evidence>
<dbReference type="AlphaFoldDB" id="A0AA49GNU8"/>
<dbReference type="SUPFAM" id="SSF55961">
    <property type="entry name" value="Bet v1-like"/>
    <property type="match status" value="1"/>
</dbReference>
<reference evidence="2" key="2">
    <citation type="journal article" date="2024" name="Antonie Van Leeuwenhoek">
        <title>Roseihalotalea indica gen. nov., sp. nov., a halophilic Bacteroidetes from mesopelagic Southwest Indian Ocean with higher carbohydrate metabolic potential.</title>
        <authorList>
            <person name="Chen B."/>
            <person name="Zhang M."/>
            <person name="Lin D."/>
            <person name="Ye J."/>
            <person name="Tang K."/>
        </authorList>
    </citation>
    <scope>NUCLEOTIDE SEQUENCE</scope>
    <source>
        <strain evidence="2">TK19036</strain>
    </source>
</reference>
<organism evidence="2">
    <name type="scientific">Roseihalotalea indica</name>
    <dbReference type="NCBI Taxonomy" id="2867963"/>
    <lineage>
        <taxon>Bacteria</taxon>
        <taxon>Pseudomonadati</taxon>
        <taxon>Bacteroidota</taxon>
        <taxon>Cytophagia</taxon>
        <taxon>Cytophagales</taxon>
        <taxon>Catalimonadaceae</taxon>
        <taxon>Roseihalotalea</taxon>
    </lineage>
</organism>
<sequence length="137" mass="15722">MATFTGMDNDQFTAEFEFKASRKMLFPYLTTASGLAQWFADDVTINEDKVFSFVWDDEEHRAKLASQRMNRFVRFEFLNGAPEPPASPSFLEMRLDSNDLTGTVFLNITDSMTADDEEEFYEIWSQLTDSLKEIVGG</sequence>
<dbReference type="Pfam" id="PF19569">
    <property type="entry name" value="START_2"/>
    <property type="match status" value="1"/>
</dbReference>
<evidence type="ECO:0000313" key="2">
    <source>
        <dbReference type="EMBL" id="WKN36015.1"/>
    </source>
</evidence>